<name>A0A336N9J6_BARGR</name>
<evidence type="ECO:0000313" key="2">
    <source>
        <dbReference type="Proteomes" id="UP000253846"/>
    </source>
</evidence>
<gene>
    <name evidence="1" type="ORF">NCTC12860_00056</name>
</gene>
<sequence length="48" mass="5640">MVLKRFPLFRVFIDEVFCVLCGQKIVSSGLYNHKSHFMGTRFYPNKQG</sequence>
<proteinExistence type="predicted"/>
<organism evidence="1 2">
    <name type="scientific">Bartonella grahamii</name>
    <dbReference type="NCBI Taxonomy" id="33045"/>
    <lineage>
        <taxon>Bacteria</taxon>
        <taxon>Pseudomonadati</taxon>
        <taxon>Pseudomonadota</taxon>
        <taxon>Alphaproteobacteria</taxon>
        <taxon>Hyphomicrobiales</taxon>
        <taxon>Bartonellaceae</taxon>
        <taxon>Bartonella</taxon>
    </lineage>
</organism>
<dbReference type="Proteomes" id="UP000253846">
    <property type="component" value="Unassembled WGS sequence"/>
</dbReference>
<dbReference type="AlphaFoldDB" id="A0A336N9J6"/>
<accession>A0A336N9J6</accession>
<protein>
    <submittedName>
        <fullName evidence="1">Uncharacterized protein</fullName>
    </submittedName>
</protein>
<dbReference type="EMBL" id="UFTD01000001">
    <property type="protein sequence ID" value="SSZ38874.1"/>
    <property type="molecule type" value="Genomic_DNA"/>
</dbReference>
<reference evidence="1 2" key="1">
    <citation type="submission" date="2018-06" db="EMBL/GenBank/DDBJ databases">
        <authorList>
            <consortium name="Pathogen Informatics"/>
            <person name="Doyle S."/>
        </authorList>
    </citation>
    <scope>NUCLEOTIDE SEQUENCE [LARGE SCALE GENOMIC DNA]</scope>
    <source>
        <strain evidence="1 2">NCTC12860</strain>
    </source>
</reference>
<evidence type="ECO:0000313" key="1">
    <source>
        <dbReference type="EMBL" id="SSZ38874.1"/>
    </source>
</evidence>